<protein>
    <submittedName>
        <fullName evidence="2">Methyltransferase domain-containing protein</fullName>
    </submittedName>
</protein>
<dbReference type="Gene3D" id="3.40.50.150">
    <property type="entry name" value="Vaccinia Virus protein VP39"/>
    <property type="match status" value="1"/>
</dbReference>
<reference evidence="3 4" key="1">
    <citation type="submission" date="2023-09" db="EMBL/GenBank/DDBJ databases">
        <title>Thalassobella suaedae gen. nov., sp. nov., a marine bacterium of the family Flavobacteriaceae isolated from a halophyte Suaeda japonica.</title>
        <authorList>
            <person name="Lee S.Y."/>
            <person name="Hwang C.Y."/>
        </authorList>
    </citation>
    <scope>NUCLEOTIDE SEQUENCE [LARGE SCALE GENOMIC DNA]</scope>
    <source>
        <strain evidence="2 4">HL-DH10</strain>
        <strain evidence="1 3">HL-DH14</strain>
    </source>
</reference>
<gene>
    <name evidence="2" type="ORF">RHP49_05840</name>
    <name evidence="1" type="ORF">RHP51_15100</name>
</gene>
<evidence type="ECO:0000313" key="1">
    <source>
        <dbReference type="EMBL" id="WNH08441.1"/>
    </source>
</evidence>
<name>A0ABY9Y6D6_9FLAO</name>
<keyword evidence="2" id="KW-0489">Methyltransferase</keyword>
<dbReference type="InterPro" id="IPR029063">
    <property type="entry name" value="SAM-dependent_MTases_sf"/>
</dbReference>
<keyword evidence="2" id="KW-0808">Transferase</keyword>
<dbReference type="Proteomes" id="UP001302806">
    <property type="component" value="Chromosome"/>
</dbReference>
<proteinExistence type="predicted"/>
<dbReference type="GO" id="GO:0032259">
    <property type="term" value="P:methylation"/>
    <property type="evidence" value="ECO:0007669"/>
    <property type="project" value="UniProtKB-KW"/>
</dbReference>
<keyword evidence="4" id="KW-1185">Reference proteome</keyword>
<dbReference type="Proteomes" id="UP001303407">
    <property type="component" value="Chromosome"/>
</dbReference>
<accession>A0ABY9Y6D6</accession>
<evidence type="ECO:0000313" key="3">
    <source>
        <dbReference type="Proteomes" id="UP001302806"/>
    </source>
</evidence>
<dbReference type="EMBL" id="CP134537">
    <property type="protein sequence ID" value="WNH08441.1"/>
    <property type="molecule type" value="Genomic_DNA"/>
</dbReference>
<evidence type="ECO:0000313" key="2">
    <source>
        <dbReference type="EMBL" id="WNH13776.1"/>
    </source>
</evidence>
<evidence type="ECO:0000313" key="4">
    <source>
        <dbReference type="Proteomes" id="UP001303407"/>
    </source>
</evidence>
<organism evidence="2 4">
    <name type="scientific">Thalassobellus suaedae</name>
    <dbReference type="NCBI Taxonomy" id="3074124"/>
    <lineage>
        <taxon>Bacteria</taxon>
        <taxon>Pseudomonadati</taxon>
        <taxon>Bacteroidota</taxon>
        <taxon>Flavobacteriia</taxon>
        <taxon>Flavobacteriales</taxon>
        <taxon>Flavobacteriaceae</taxon>
        <taxon>Thalassobellus</taxon>
    </lineage>
</organism>
<sequence>MNLKNKLSLTYARSLMVTGAISESCREVEIEICKHISQDNNKIIVEFGMGQGNITREILKRISPTSKLYAFEVKESFCNDAKQTILDDRLIIINDGAENLQKHIQGEINTVISSIPLSFFSKEKRSTIINGAYNLLEDNAYYSQLLYTKIHLKKFKRIFEECYIKSHKNLFPEHVYHCKKTRN</sequence>
<dbReference type="RefSeq" id="WP_415863756.1">
    <property type="nucleotide sequence ID" value="NZ_CP134536.1"/>
</dbReference>
<dbReference type="SUPFAM" id="SSF53335">
    <property type="entry name" value="S-adenosyl-L-methionine-dependent methyltransferases"/>
    <property type="match status" value="1"/>
</dbReference>
<dbReference type="EMBL" id="CP134536">
    <property type="protein sequence ID" value="WNH13776.1"/>
    <property type="molecule type" value="Genomic_DNA"/>
</dbReference>
<dbReference type="GO" id="GO:0008168">
    <property type="term" value="F:methyltransferase activity"/>
    <property type="evidence" value="ECO:0007669"/>
    <property type="project" value="UniProtKB-KW"/>
</dbReference>